<dbReference type="SMART" id="SM00462">
    <property type="entry name" value="PTB"/>
    <property type="match status" value="1"/>
</dbReference>
<dbReference type="CDD" id="cd01215">
    <property type="entry name" value="PTB_Dab"/>
    <property type="match status" value="1"/>
</dbReference>
<dbReference type="STRING" id="51511.ENSCSAVP00000002046"/>
<dbReference type="GeneTree" id="ENSGT00940000168807"/>
<evidence type="ECO:0000313" key="9">
    <source>
        <dbReference type="Proteomes" id="UP000007875"/>
    </source>
</evidence>
<evidence type="ECO:0000313" key="8">
    <source>
        <dbReference type="Ensembl" id="ENSCSAVP00000002046.1"/>
    </source>
</evidence>
<comment type="subcellular location">
    <subcellularLocation>
        <location evidence="1">Cytoplasm</location>
    </subcellularLocation>
</comment>
<evidence type="ECO:0000256" key="1">
    <source>
        <dbReference type="ARBA" id="ARBA00004496"/>
    </source>
</evidence>
<reference evidence="8" key="3">
    <citation type="submission" date="2025-09" db="UniProtKB">
        <authorList>
            <consortium name="Ensembl"/>
        </authorList>
    </citation>
    <scope>IDENTIFICATION</scope>
</reference>
<keyword evidence="4" id="KW-0597">Phosphoprotein</keyword>
<dbReference type="GO" id="GO:0030154">
    <property type="term" value="P:cell differentiation"/>
    <property type="evidence" value="ECO:0007669"/>
    <property type="project" value="UniProtKB-KW"/>
</dbReference>
<feature type="compositionally biased region" description="Low complexity" evidence="6">
    <location>
        <begin position="180"/>
        <end position="189"/>
    </location>
</feature>
<dbReference type="GO" id="GO:0005737">
    <property type="term" value="C:cytoplasm"/>
    <property type="evidence" value="ECO:0007669"/>
    <property type="project" value="UniProtKB-SubCell"/>
</dbReference>
<sequence length="227" mass="25251">MADTASPPNNSLQQQSSVTEANDVLQKSLHIGGKLSDPADRFRGKGTTFKAKLIGVEDVPESRGDQMCQEAILKLQAIVKASGEHKTKIIINVSLEGLKIIELLTGTILHTHPVHLISFIARDLTDRRAFGYIFGVEEGKHQFFGIKTQKAAELLVLALRDLFQVVYEMKKKEMESAKTQQAQQPQSQPEEVYAVPNNRPVAQQTPTRQQHPQPQTGTRQHAPDVRT</sequence>
<protein>
    <recommendedName>
        <fullName evidence="7">PID domain-containing protein</fullName>
    </recommendedName>
</protein>
<dbReference type="InterPro" id="IPR048561">
    <property type="entry name" value="Dab_PTB"/>
</dbReference>
<dbReference type="Ensembl" id="ENSCSAVT00000002083.1">
    <property type="protein sequence ID" value="ENSCSAVP00000002046.1"/>
    <property type="gene ID" value="ENSCSAVG00000001199.1"/>
</dbReference>
<dbReference type="InterPro" id="IPR011993">
    <property type="entry name" value="PH-like_dom_sf"/>
</dbReference>
<feature type="compositionally biased region" description="Low complexity" evidence="6">
    <location>
        <begin position="203"/>
        <end position="220"/>
    </location>
</feature>
<reference evidence="8" key="2">
    <citation type="submission" date="2025-08" db="UniProtKB">
        <authorList>
            <consortium name="Ensembl"/>
        </authorList>
    </citation>
    <scope>IDENTIFICATION</scope>
</reference>
<accession>H2Y9P8</accession>
<keyword evidence="5" id="KW-0221">Differentiation</keyword>
<dbReference type="InterPro" id="IPR006020">
    <property type="entry name" value="PTB/PI_dom"/>
</dbReference>
<evidence type="ECO:0000256" key="6">
    <source>
        <dbReference type="SAM" id="MobiDB-lite"/>
    </source>
</evidence>
<dbReference type="PANTHER" id="PTHR47695">
    <property type="entry name" value="PID DOMAIN-CONTAINING PROTEIN"/>
    <property type="match status" value="1"/>
</dbReference>
<dbReference type="Proteomes" id="UP000007875">
    <property type="component" value="Unassembled WGS sequence"/>
</dbReference>
<dbReference type="SUPFAM" id="SSF50729">
    <property type="entry name" value="PH domain-like"/>
    <property type="match status" value="1"/>
</dbReference>
<dbReference type="InParanoid" id="H2Y9P8"/>
<evidence type="ECO:0000256" key="2">
    <source>
        <dbReference type="ARBA" id="ARBA00022473"/>
    </source>
</evidence>
<feature type="region of interest" description="Disordered" evidence="6">
    <location>
        <begin position="175"/>
        <end position="227"/>
    </location>
</feature>
<dbReference type="HOGENOM" id="CLU_1219355_0_0_1"/>
<organism evidence="8 9">
    <name type="scientific">Ciona savignyi</name>
    <name type="common">Pacific transparent sea squirt</name>
    <dbReference type="NCBI Taxonomy" id="51511"/>
    <lineage>
        <taxon>Eukaryota</taxon>
        <taxon>Metazoa</taxon>
        <taxon>Chordata</taxon>
        <taxon>Tunicata</taxon>
        <taxon>Ascidiacea</taxon>
        <taxon>Phlebobranchia</taxon>
        <taxon>Cionidae</taxon>
        <taxon>Ciona</taxon>
    </lineage>
</organism>
<dbReference type="PROSITE" id="PS01179">
    <property type="entry name" value="PID"/>
    <property type="match status" value="1"/>
</dbReference>
<feature type="domain" description="PID" evidence="7">
    <location>
        <begin position="46"/>
        <end position="180"/>
    </location>
</feature>
<dbReference type="AlphaFoldDB" id="H2Y9P8"/>
<keyword evidence="3" id="KW-0963">Cytoplasm</keyword>
<dbReference type="Pfam" id="PF00640">
    <property type="entry name" value="PID"/>
    <property type="match status" value="1"/>
</dbReference>
<dbReference type="PANTHER" id="PTHR47695:SF3">
    <property type="entry name" value="PID DOMAIN-CONTAINING PROTEIN"/>
    <property type="match status" value="1"/>
</dbReference>
<evidence type="ECO:0000259" key="7">
    <source>
        <dbReference type="PROSITE" id="PS01179"/>
    </source>
</evidence>
<name>H2Y9P8_CIOSA</name>
<evidence type="ECO:0000256" key="5">
    <source>
        <dbReference type="ARBA" id="ARBA00022782"/>
    </source>
</evidence>
<dbReference type="Gene3D" id="2.30.29.30">
    <property type="entry name" value="Pleckstrin-homology domain (PH domain)/Phosphotyrosine-binding domain (PTB)"/>
    <property type="match status" value="1"/>
</dbReference>
<dbReference type="eggNOG" id="KOG3535">
    <property type="taxonomic scope" value="Eukaryota"/>
</dbReference>
<keyword evidence="2" id="KW-0217">Developmental protein</keyword>
<reference evidence="9" key="1">
    <citation type="submission" date="2003-08" db="EMBL/GenBank/DDBJ databases">
        <authorList>
            <person name="Birren B."/>
            <person name="Nusbaum C."/>
            <person name="Abebe A."/>
            <person name="Abouelleil A."/>
            <person name="Adekoya E."/>
            <person name="Ait-zahra M."/>
            <person name="Allen N."/>
            <person name="Allen T."/>
            <person name="An P."/>
            <person name="Anderson M."/>
            <person name="Anderson S."/>
            <person name="Arachchi H."/>
            <person name="Armbruster J."/>
            <person name="Bachantsang P."/>
            <person name="Baldwin J."/>
            <person name="Barry A."/>
            <person name="Bayul T."/>
            <person name="Blitshsteyn B."/>
            <person name="Bloom T."/>
            <person name="Blye J."/>
            <person name="Boguslavskiy L."/>
            <person name="Borowsky M."/>
            <person name="Boukhgalter B."/>
            <person name="Brunache A."/>
            <person name="Butler J."/>
            <person name="Calixte N."/>
            <person name="Calvo S."/>
            <person name="Camarata J."/>
            <person name="Campo K."/>
            <person name="Chang J."/>
            <person name="Cheshatsang Y."/>
            <person name="Citroen M."/>
            <person name="Collymore A."/>
            <person name="Considine T."/>
            <person name="Cook A."/>
            <person name="Cooke P."/>
            <person name="Corum B."/>
            <person name="Cuomo C."/>
            <person name="David R."/>
            <person name="Dawoe T."/>
            <person name="Degray S."/>
            <person name="Dodge S."/>
            <person name="Dooley K."/>
            <person name="Dorje P."/>
            <person name="Dorjee K."/>
            <person name="Dorris L."/>
            <person name="Duffey N."/>
            <person name="Dupes A."/>
            <person name="Elkins T."/>
            <person name="Engels R."/>
            <person name="Erickson J."/>
            <person name="Farina A."/>
            <person name="Faro S."/>
            <person name="Ferreira P."/>
            <person name="Fischer H."/>
            <person name="Fitzgerald M."/>
            <person name="Foley K."/>
            <person name="Gage D."/>
            <person name="Galagan J."/>
            <person name="Gearin G."/>
            <person name="Gnerre S."/>
            <person name="Gnirke A."/>
            <person name="Goyette A."/>
            <person name="Graham J."/>
            <person name="Grandbois E."/>
            <person name="Gyaltsen K."/>
            <person name="Hafez N."/>
            <person name="Hagopian D."/>
            <person name="Hagos B."/>
            <person name="Hall J."/>
            <person name="Hatcher B."/>
            <person name="Heller A."/>
            <person name="Higgins H."/>
            <person name="Honan T."/>
            <person name="Horn A."/>
            <person name="Houde N."/>
            <person name="Hughes L."/>
            <person name="Hulme W."/>
            <person name="Husby E."/>
            <person name="Iliev I."/>
            <person name="Jaffe D."/>
            <person name="Jones C."/>
            <person name="Kamal M."/>
            <person name="Kamat A."/>
            <person name="Kamvysselis M."/>
            <person name="Karlsson E."/>
            <person name="Kells C."/>
            <person name="Kieu A."/>
            <person name="Kisner P."/>
            <person name="Kodira C."/>
            <person name="Kulbokas E."/>
            <person name="Labutti K."/>
            <person name="Lama D."/>
            <person name="Landers T."/>
            <person name="Leger J."/>
            <person name="Levine S."/>
            <person name="Lewis D."/>
            <person name="Lewis T."/>
            <person name="Lindblad-toh K."/>
            <person name="Liu X."/>
            <person name="Lokyitsang T."/>
            <person name="Lokyitsang Y."/>
            <person name="Lucien O."/>
            <person name="Lui A."/>
            <person name="Ma L.J."/>
            <person name="Mabbitt R."/>
            <person name="Macdonald J."/>
            <person name="Maclean C."/>
            <person name="Major J."/>
            <person name="Manning J."/>
            <person name="Marabella R."/>
            <person name="Maru K."/>
            <person name="Matthews C."/>
            <person name="Mauceli E."/>
            <person name="Mccarthy M."/>
            <person name="Mcdonough S."/>
            <person name="Mcghee T."/>
            <person name="Meldrim J."/>
            <person name="Meneus L."/>
            <person name="Mesirov J."/>
            <person name="Mihalev A."/>
            <person name="Mihova T."/>
            <person name="Mikkelsen T."/>
            <person name="Mlenga V."/>
            <person name="Moru K."/>
            <person name="Mozes J."/>
            <person name="Mulrain L."/>
            <person name="Munson G."/>
            <person name="Naylor J."/>
            <person name="Newes C."/>
            <person name="Nguyen C."/>
            <person name="Nguyen N."/>
            <person name="Nguyen T."/>
            <person name="Nicol R."/>
            <person name="Nielsen C."/>
            <person name="Nizzari M."/>
            <person name="Norbu C."/>
            <person name="Norbu N."/>
            <person name="O'donnell P."/>
            <person name="Okoawo O."/>
            <person name="O'leary S."/>
            <person name="Omotosho B."/>
            <person name="O'neill K."/>
            <person name="Osman S."/>
            <person name="Parker S."/>
            <person name="Perrin D."/>
            <person name="Phunkhang P."/>
            <person name="Piqani B."/>
            <person name="Purcell S."/>
            <person name="Rachupka T."/>
            <person name="Ramasamy U."/>
            <person name="Rameau R."/>
            <person name="Ray V."/>
            <person name="Raymond C."/>
            <person name="Retta R."/>
            <person name="Richardson S."/>
            <person name="Rise C."/>
            <person name="Rodriguez J."/>
            <person name="Rogers J."/>
            <person name="Rogov P."/>
            <person name="Rutman M."/>
            <person name="Schupbach R."/>
            <person name="Seaman C."/>
            <person name="Settipalli S."/>
            <person name="Sharpe T."/>
            <person name="Sheridan J."/>
            <person name="Sherpa N."/>
            <person name="Shi J."/>
            <person name="Smirnov S."/>
            <person name="Smith C."/>
            <person name="Sougnez C."/>
            <person name="Spencer B."/>
            <person name="Stalker J."/>
            <person name="Stange-thomann N."/>
            <person name="Stavropoulos S."/>
            <person name="Stetson K."/>
            <person name="Stone C."/>
            <person name="Stone S."/>
            <person name="Stubbs M."/>
            <person name="Talamas J."/>
            <person name="Tchuinga P."/>
            <person name="Tenzing P."/>
            <person name="Tesfaye S."/>
            <person name="Theodore J."/>
            <person name="Thoulutsang Y."/>
            <person name="Topham K."/>
            <person name="Towey S."/>
            <person name="Tsamla T."/>
            <person name="Tsomo N."/>
            <person name="Vallee D."/>
            <person name="Vassiliev H."/>
            <person name="Venkataraman V."/>
            <person name="Vinson J."/>
            <person name="Vo A."/>
            <person name="Wade C."/>
            <person name="Wang S."/>
            <person name="Wangchuk T."/>
            <person name="Wangdi T."/>
            <person name="Whittaker C."/>
            <person name="Wilkinson J."/>
            <person name="Wu Y."/>
            <person name="Wyman D."/>
            <person name="Yadav S."/>
            <person name="Yang S."/>
            <person name="Yang X."/>
            <person name="Yeager S."/>
            <person name="Yee E."/>
            <person name="Young G."/>
            <person name="Zainoun J."/>
            <person name="Zembeck L."/>
            <person name="Zimmer A."/>
            <person name="Zody M."/>
            <person name="Lander E."/>
        </authorList>
    </citation>
    <scope>NUCLEOTIDE SEQUENCE [LARGE SCALE GENOMIC DNA]</scope>
</reference>
<proteinExistence type="predicted"/>
<evidence type="ECO:0000256" key="4">
    <source>
        <dbReference type="ARBA" id="ARBA00022553"/>
    </source>
</evidence>
<keyword evidence="9" id="KW-1185">Reference proteome</keyword>
<dbReference type="OMA" id="LSHICIR"/>
<evidence type="ECO:0000256" key="3">
    <source>
        <dbReference type="ARBA" id="ARBA00022490"/>
    </source>
</evidence>